<accession>A0A4P9XVT6</accession>
<dbReference type="InterPro" id="IPR000209">
    <property type="entry name" value="Peptidase_S8/S53_dom"/>
</dbReference>
<dbReference type="InterPro" id="IPR036852">
    <property type="entry name" value="Peptidase_S8/S53_dom_sf"/>
</dbReference>
<comment type="similarity">
    <text evidence="1 9 10">Belongs to the peptidase S8 family.</text>
</comment>
<dbReference type="AlphaFoldDB" id="A0A4P9XVT6"/>
<feature type="domain" description="PA" evidence="14">
    <location>
        <begin position="383"/>
        <end position="465"/>
    </location>
</feature>
<keyword evidence="5 12" id="KW-0732">Signal</keyword>
<sequence length="957" mass="101766">MRSLLAQCAVGLVSAALVASQVQAGVLYRAPTHFISRRQEAPPAGASPSPSPSSQQYVLENTYIVRLRAEPNTPESRNEQSAFKRALDAQKLEWKHRYTYDTIINGLSISLESAYVDVITALPMVRQVWPLVITSRAKKHTTPTKSDKKLQVAHNATGVDKAHQRGLNGNSVRVGIIDSGIDYRHPALGGCFGKSNGCRVAYGYDFVGDSYDGSKSQAVEDGDPLDTCNGHGTHVAGIVGANDSVLKGVAPAVTFGAYRVFSCNGVVEDDIILAAIERAVRDGMDIINMSMGSGSAWAESPISIAANLVTKRGIIMVAAIGNDGDKGLWETSSPGIGNGVISTASVDNYEYRAFGFSVKGSEDSYDYWRQDFAPMNVSINAVLVAAANDSAPTDLGCGPLSPHVKGNVVLLQRGKCSFTDKALNAQKAGAIGVLIYNNEFGITNPLVDDVDIPYAGVSQANGQKLVELLESRWLSQVLPSPLTKRSYPSLDIVFSQTARQYANPSGGAVSLFSSWGLGADLELKPDVGAPGGLVLSTYPINLGSYVTLSGTSMASPYIAGAAALILQNSRTYNAKQSDGHVKTSGLGHALGITKQPFASVAKQGAGLINVIDAISLDYHASPSRLELNMTTSDAPIQRVVRIFNQGKFNVKVKLQHRAALAVNGYTDDYELLEKPVSKMHSAKVRFSTTAVIIAPGRFADVTVTFQRPSNLPSEEIWLYSGYILVDVHKGFLSGKLIADLSIPYAGISGDYRSLPILTPPGYGLPLIRAGTSNSIDQPLVGVRLEHATKVMRIIATYANGTVIGAIPGGQNRHVGRNDNSENNEIRFLPWDGQVLPGPGRTFPDGQLAQLAKAPSYPVRLPDGYYRVHVSVLRLLGTEANADDYDTWFSPLIALNATGTLKPLGAVVPTPTSTTPSQPSATSAFSSVPPPQSSSAFPSVPPPPSNPPAFTSVPPPSR</sequence>
<keyword evidence="3" id="KW-0964">Secreted</keyword>
<protein>
    <submittedName>
        <fullName evidence="16">Peptidase S8/S53 domain-containing protein</fullName>
    </submittedName>
</protein>
<evidence type="ECO:0000256" key="11">
    <source>
        <dbReference type="SAM" id="MobiDB-lite"/>
    </source>
</evidence>
<evidence type="ECO:0000313" key="16">
    <source>
        <dbReference type="EMBL" id="RKP10395.1"/>
    </source>
</evidence>
<dbReference type="Gene3D" id="3.50.30.30">
    <property type="match status" value="1"/>
</dbReference>
<dbReference type="Pfam" id="PF00082">
    <property type="entry name" value="Peptidase_S8"/>
    <property type="match status" value="1"/>
</dbReference>
<evidence type="ECO:0000313" key="17">
    <source>
        <dbReference type="Proteomes" id="UP000271241"/>
    </source>
</evidence>
<reference evidence="17" key="1">
    <citation type="journal article" date="2018" name="Nat. Microbiol.">
        <title>Leveraging single-cell genomics to expand the fungal tree of life.</title>
        <authorList>
            <person name="Ahrendt S.R."/>
            <person name="Quandt C.A."/>
            <person name="Ciobanu D."/>
            <person name="Clum A."/>
            <person name="Salamov A."/>
            <person name="Andreopoulos B."/>
            <person name="Cheng J.F."/>
            <person name="Woyke T."/>
            <person name="Pelin A."/>
            <person name="Henrissat B."/>
            <person name="Reynolds N.K."/>
            <person name="Benny G.L."/>
            <person name="Smith M.E."/>
            <person name="James T.Y."/>
            <person name="Grigoriev I.V."/>
        </authorList>
    </citation>
    <scope>NUCLEOTIDE SEQUENCE [LARGE SCALE GENOMIC DNA]</scope>
    <source>
        <strain evidence="17">RSA 1356</strain>
    </source>
</reference>
<dbReference type="GO" id="GO:0016020">
    <property type="term" value="C:membrane"/>
    <property type="evidence" value="ECO:0007669"/>
    <property type="project" value="InterPro"/>
</dbReference>
<name>A0A4P9XVT6_9FUNG</name>
<dbReference type="STRING" id="78915.A0A4P9XVT6"/>
<dbReference type="InterPro" id="IPR034187">
    <property type="entry name" value="Peptidases_S8_5"/>
</dbReference>
<feature type="active site" description="Charge relay system" evidence="8 9">
    <location>
        <position position="178"/>
    </location>
</feature>
<keyword evidence="4 9" id="KW-0645">Protease</keyword>
<dbReference type="PROSITE" id="PS00136">
    <property type="entry name" value="SUBTILASE_ASP"/>
    <property type="match status" value="1"/>
</dbReference>
<dbReference type="EMBL" id="KZ992455">
    <property type="protein sequence ID" value="RKP10395.1"/>
    <property type="molecule type" value="Genomic_DNA"/>
</dbReference>
<dbReference type="Gene3D" id="3.40.50.200">
    <property type="entry name" value="Peptidase S8/S53 domain"/>
    <property type="match status" value="1"/>
</dbReference>
<feature type="domain" description="Peptidase S8/S53" evidence="13">
    <location>
        <begin position="169"/>
        <end position="580"/>
    </location>
</feature>
<evidence type="ECO:0000256" key="10">
    <source>
        <dbReference type="RuleBase" id="RU003355"/>
    </source>
</evidence>
<dbReference type="SUPFAM" id="SSF52025">
    <property type="entry name" value="PA domain"/>
    <property type="match status" value="1"/>
</dbReference>
<feature type="active site" description="Charge relay system" evidence="8 9">
    <location>
        <position position="552"/>
    </location>
</feature>
<keyword evidence="7 9" id="KW-0720">Serine protease</keyword>
<dbReference type="PRINTS" id="PR00723">
    <property type="entry name" value="SUBTILISIN"/>
</dbReference>
<keyword evidence="2" id="KW-0134">Cell wall</keyword>
<dbReference type="InterPro" id="IPR010435">
    <property type="entry name" value="C5a/SBT2-like_Fn3"/>
</dbReference>
<keyword evidence="6 9" id="KW-0378">Hydrolase</keyword>
<dbReference type="InterPro" id="IPR046450">
    <property type="entry name" value="PA_dom_sf"/>
</dbReference>
<feature type="signal peptide" evidence="12">
    <location>
        <begin position="1"/>
        <end position="24"/>
    </location>
</feature>
<dbReference type="InterPro" id="IPR003137">
    <property type="entry name" value="PA_domain"/>
</dbReference>
<evidence type="ECO:0000256" key="9">
    <source>
        <dbReference type="PROSITE-ProRule" id="PRU01240"/>
    </source>
</evidence>
<evidence type="ECO:0000256" key="7">
    <source>
        <dbReference type="ARBA" id="ARBA00022825"/>
    </source>
</evidence>
<evidence type="ECO:0000259" key="14">
    <source>
        <dbReference type="Pfam" id="PF02225"/>
    </source>
</evidence>
<feature type="compositionally biased region" description="Low complexity" evidence="11">
    <location>
        <begin position="907"/>
        <end position="937"/>
    </location>
</feature>
<evidence type="ECO:0000256" key="12">
    <source>
        <dbReference type="SAM" id="SignalP"/>
    </source>
</evidence>
<dbReference type="InterPro" id="IPR022398">
    <property type="entry name" value="Peptidase_S8_His-AS"/>
</dbReference>
<dbReference type="PANTHER" id="PTHR43806:SF66">
    <property type="entry name" value="SERIN ENDOPEPTIDASE"/>
    <property type="match status" value="1"/>
</dbReference>
<evidence type="ECO:0000256" key="5">
    <source>
        <dbReference type="ARBA" id="ARBA00022729"/>
    </source>
</evidence>
<evidence type="ECO:0000259" key="13">
    <source>
        <dbReference type="Pfam" id="PF00082"/>
    </source>
</evidence>
<evidence type="ECO:0000256" key="1">
    <source>
        <dbReference type="ARBA" id="ARBA00011073"/>
    </source>
</evidence>
<keyword evidence="17" id="KW-1185">Reference proteome</keyword>
<dbReference type="PANTHER" id="PTHR43806">
    <property type="entry name" value="PEPTIDASE S8"/>
    <property type="match status" value="1"/>
</dbReference>
<dbReference type="PROSITE" id="PS51892">
    <property type="entry name" value="SUBTILASE"/>
    <property type="match status" value="1"/>
</dbReference>
<feature type="compositionally biased region" description="Pro residues" evidence="11">
    <location>
        <begin position="938"/>
        <end position="957"/>
    </location>
</feature>
<organism evidence="16 17">
    <name type="scientific">Thamnocephalis sphaerospora</name>
    <dbReference type="NCBI Taxonomy" id="78915"/>
    <lineage>
        <taxon>Eukaryota</taxon>
        <taxon>Fungi</taxon>
        <taxon>Fungi incertae sedis</taxon>
        <taxon>Zoopagomycota</taxon>
        <taxon>Zoopagomycotina</taxon>
        <taxon>Zoopagomycetes</taxon>
        <taxon>Zoopagales</taxon>
        <taxon>Sigmoideomycetaceae</taxon>
        <taxon>Thamnocephalis</taxon>
    </lineage>
</organism>
<dbReference type="InterPro" id="IPR023828">
    <property type="entry name" value="Peptidase_S8_Ser-AS"/>
</dbReference>
<dbReference type="Proteomes" id="UP000271241">
    <property type="component" value="Unassembled WGS sequence"/>
</dbReference>
<feature type="domain" description="C5a peptidase/Subtilisin-like protease SBT2-like Fn3-like" evidence="15">
    <location>
        <begin position="626"/>
        <end position="744"/>
    </location>
</feature>
<dbReference type="InterPro" id="IPR023827">
    <property type="entry name" value="Peptidase_S8_Asp-AS"/>
</dbReference>
<feature type="active site" description="Charge relay system" evidence="8 9">
    <location>
        <position position="231"/>
    </location>
</feature>
<dbReference type="Pfam" id="PF02225">
    <property type="entry name" value="PA"/>
    <property type="match status" value="1"/>
</dbReference>
<proteinExistence type="inferred from homology"/>
<dbReference type="InterPro" id="IPR015500">
    <property type="entry name" value="Peptidase_S8_subtilisin-rel"/>
</dbReference>
<dbReference type="OrthoDB" id="10256524at2759"/>
<dbReference type="PROSITE" id="PS00137">
    <property type="entry name" value="SUBTILASE_HIS"/>
    <property type="match status" value="1"/>
</dbReference>
<gene>
    <name evidence="16" type="ORF">THASP1DRAFT_12885</name>
</gene>
<evidence type="ECO:0000256" key="3">
    <source>
        <dbReference type="ARBA" id="ARBA00022525"/>
    </source>
</evidence>
<dbReference type="GO" id="GO:0005615">
    <property type="term" value="C:extracellular space"/>
    <property type="evidence" value="ECO:0007669"/>
    <property type="project" value="TreeGrafter"/>
</dbReference>
<dbReference type="GO" id="GO:0004252">
    <property type="term" value="F:serine-type endopeptidase activity"/>
    <property type="evidence" value="ECO:0007669"/>
    <property type="project" value="UniProtKB-UniRule"/>
</dbReference>
<dbReference type="PROSITE" id="PS00138">
    <property type="entry name" value="SUBTILASE_SER"/>
    <property type="match status" value="1"/>
</dbReference>
<evidence type="ECO:0000256" key="2">
    <source>
        <dbReference type="ARBA" id="ARBA00022512"/>
    </source>
</evidence>
<evidence type="ECO:0000256" key="4">
    <source>
        <dbReference type="ARBA" id="ARBA00022670"/>
    </source>
</evidence>
<feature type="region of interest" description="Disordered" evidence="11">
    <location>
        <begin position="907"/>
        <end position="957"/>
    </location>
</feature>
<dbReference type="SUPFAM" id="SSF52743">
    <property type="entry name" value="Subtilisin-like"/>
    <property type="match status" value="1"/>
</dbReference>
<evidence type="ECO:0000256" key="6">
    <source>
        <dbReference type="ARBA" id="ARBA00022801"/>
    </source>
</evidence>
<dbReference type="CDD" id="cd07489">
    <property type="entry name" value="Peptidases_S8_5"/>
    <property type="match status" value="1"/>
</dbReference>
<feature type="chain" id="PRO_5020571011" evidence="12">
    <location>
        <begin position="25"/>
        <end position="957"/>
    </location>
</feature>
<dbReference type="InterPro" id="IPR050131">
    <property type="entry name" value="Peptidase_S8_subtilisin-like"/>
</dbReference>
<dbReference type="GO" id="GO:0006508">
    <property type="term" value="P:proteolysis"/>
    <property type="evidence" value="ECO:0007669"/>
    <property type="project" value="UniProtKB-KW"/>
</dbReference>
<dbReference type="Pfam" id="PF06280">
    <property type="entry name" value="fn3_5"/>
    <property type="match status" value="1"/>
</dbReference>
<evidence type="ECO:0000259" key="15">
    <source>
        <dbReference type="Pfam" id="PF06280"/>
    </source>
</evidence>
<evidence type="ECO:0000256" key="8">
    <source>
        <dbReference type="PIRSR" id="PIRSR615500-1"/>
    </source>
</evidence>